<dbReference type="AlphaFoldDB" id="A0AAW1SVT3"/>
<proteinExistence type="inferred from homology"/>
<comment type="pathway">
    <text evidence="5">Cofactor biosynthesis; ubiquinone biosynthesis.</text>
</comment>
<keyword evidence="7" id="KW-1185">Reference proteome</keyword>
<dbReference type="PANTHER" id="PTHR43464">
    <property type="entry name" value="METHYLTRANSFERASE"/>
    <property type="match status" value="1"/>
</dbReference>
<feature type="binding site" evidence="5">
    <location>
        <position position="182"/>
    </location>
    <ligand>
        <name>Mg(2+)</name>
        <dbReference type="ChEBI" id="CHEBI:18420"/>
    </ligand>
</feature>
<comment type="similarity">
    <text evidence="5">Belongs to the class I-like SAM-binding methyltransferase superfamily. UbiG/COQ3 family.</text>
</comment>
<protein>
    <recommendedName>
        <fullName evidence="5">Ubiquinone biosynthesis O-methyltransferase, mitochondrial</fullName>
    </recommendedName>
    <alternativeName>
        <fullName evidence="5">3-demethylubiquinol 3-O-methyltransferase</fullName>
        <ecNumber evidence="5">2.1.1.64</ecNumber>
    </alternativeName>
    <alternativeName>
        <fullName evidence="5">3-demethylubiquinone 3-O-methyltransferase</fullName>
        <ecNumber evidence="5">2.1.1.-</ecNumber>
    </alternativeName>
    <alternativeName>
        <fullName evidence="5">Polyprenyldihydroxybenzoate methyltransferase</fullName>
        <ecNumber evidence="5">2.1.1.114</ecNumber>
    </alternativeName>
</protein>
<dbReference type="EMBL" id="JALJOV010000813">
    <property type="protein sequence ID" value="KAK9861105.1"/>
    <property type="molecule type" value="Genomic_DNA"/>
</dbReference>
<feature type="binding site" evidence="5">
    <location>
        <position position="181"/>
    </location>
    <ligand>
        <name>Mg(2+)</name>
        <dbReference type="ChEBI" id="CHEBI:18420"/>
    </ligand>
</feature>
<keyword evidence="4 5" id="KW-0949">S-adenosyl-L-methionine</keyword>
<dbReference type="EC" id="2.1.1.64" evidence="5"/>
<organism evidence="6 7">
    <name type="scientific">Apatococcus fuscideae</name>
    <dbReference type="NCBI Taxonomy" id="2026836"/>
    <lineage>
        <taxon>Eukaryota</taxon>
        <taxon>Viridiplantae</taxon>
        <taxon>Chlorophyta</taxon>
        <taxon>core chlorophytes</taxon>
        <taxon>Trebouxiophyceae</taxon>
        <taxon>Chlorellales</taxon>
        <taxon>Chlorellaceae</taxon>
        <taxon>Apatococcus</taxon>
    </lineage>
</organism>
<dbReference type="GO" id="GO:0010420">
    <property type="term" value="F:polyprenyldihydroxybenzoate methyltransferase activity"/>
    <property type="evidence" value="ECO:0007669"/>
    <property type="project" value="UniProtKB-UniRule"/>
</dbReference>
<evidence type="ECO:0000256" key="3">
    <source>
        <dbReference type="ARBA" id="ARBA00022688"/>
    </source>
</evidence>
<keyword evidence="5" id="KW-0496">Mitochondrion</keyword>
<evidence type="ECO:0000256" key="2">
    <source>
        <dbReference type="ARBA" id="ARBA00022679"/>
    </source>
</evidence>
<dbReference type="GO" id="GO:0031314">
    <property type="term" value="C:extrinsic component of mitochondrial inner membrane"/>
    <property type="evidence" value="ECO:0007669"/>
    <property type="project" value="UniProtKB-UniRule"/>
</dbReference>
<keyword evidence="1 5" id="KW-0489">Methyltransferase</keyword>
<feature type="binding site" evidence="5">
    <location>
        <position position="177"/>
    </location>
    <ligand>
        <name>S-adenosyl-L-methionine</name>
        <dbReference type="ChEBI" id="CHEBI:59789"/>
    </ligand>
</feature>
<keyword evidence="2 5" id="KW-0808">Transferase</keyword>
<dbReference type="HAMAP" id="MF_00472">
    <property type="entry name" value="UbiG"/>
    <property type="match status" value="1"/>
</dbReference>
<feature type="binding site" evidence="5">
    <location>
        <position position="79"/>
    </location>
    <ligand>
        <name>S-adenosyl-L-methionine</name>
        <dbReference type="ChEBI" id="CHEBI:59789"/>
    </ligand>
</feature>
<dbReference type="SUPFAM" id="SSF53335">
    <property type="entry name" value="S-adenosyl-L-methionine-dependent methyltransferases"/>
    <property type="match status" value="1"/>
</dbReference>
<reference evidence="6 7" key="1">
    <citation type="journal article" date="2024" name="Nat. Commun.">
        <title>Phylogenomics reveals the evolutionary origins of lichenization in chlorophyte algae.</title>
        <authorList>
            <person name="Puginier C."/>
            <person name="Libourel C."/>
            <person name="Otte J."/>
            <person name="Skaloud P."/>
            <person name="Haon M."/>
            <person name="Grisel S."/>
            <person name="Petersen M."/>
            <person name="Berrin J.G."/>
            <person name="Delaux P.M."/>
            <person name="Dal Grande F."/>
            <person name="Keller J."/>
        </authorList>
    </citation>
    <scope>NUCLEOTIDE SEQUENCE [LARGE SCALE GENOMIC DNA]</scope>
    <source>
        <strain evidence="6 7">SAG 2523</strain>
    </source>
</reference>
<accession>A0AAW1SVT3</accession>
<dbReference type="EC" id="2.1.1.-" evidence="5"/>
<evidence type="ECO:0000313" key="7">
    <source>
        <dbReference type="Proteomes" id="UP001485043"/>
    </source>
</evidence>
<dbReference type="EC" id="2.1.1.114" evidence="5"/>
<dbReference type="InterPro" id="IPR010233">
    <property type="entry name" value="UbiG_MeTrfase"/>
</dbReference>
<keyword evidence="5" id="KW-0999">Mitochondrion inner membrane</keyword>
<dbReference type="Pfam" id="PF13489">
    <property type="entry name" value="Methyltransf_23"/>
    <property type="match status" value="1"/>
</dbReference>
<feature type="binding site" evidence="5">
    <location>
        <position position="110"/>
    </location>
    <ligand>
        <name>S-adenosyl-L-methionine</name>
        <dbReference type="ChEBI" id="CHEBI:59789"/>
    </ligand>
</feature>
<evidence type="ECO:0000256" key="1">
    <source>
        <dbReference type="ARBA" id="ARBA00022603"/>
    </source>
</evidence>
<keyword evidence="5" id="KW-0460">Magnesium</keyword>
<comment type="catalytic activity">
    <reaction evidence="5">
        <text>a 3,4-dihydroxy-5-(all-trans-polyprenyl)benzoate + S-adenosyl-L-methionine = a 4-hydroxy-3-methoxy-5-(all-trans-polyprenyl)benzoate + S-adenosyl-L-homocysteine + H(+)</text>
        <dbReference type="Rhea" id="RHEA:44452"/>
        <dbReference type="Rhea" id="RHEA-COMP:10930"/>
        <dbReference type="Rhea" id="RHEA-COMP:10931"/>
        <dbReference type="ChEBI" id="CHEBI:15378"/>
        <dbReference type="ChEBI" id="CHEBI:57856"/>
        <dbReference type="ChEBI" id="CHEBI:59789"/>
        <dbReference type="ChEBI" id="CHEBI:64694"/>
        <dbReference type="ChEBI" id="CHEBI:84443"/>
        <dbReference type="EC" id="2.1.1.114"/>
    </reaction>
</comment>
<dbReference type="GO" id="GO:0046872">
    <property type="term" value="F:metal ion binding"/>
    <property type="evidence" value="ECO:0007669"/>
    <property type="project" value="UniProtKB-KW"/>
</dbReference>
<keyword evidence="3 5" id="KW-0831">Ubiquinone biosynthesis</keyword>
<comment type="catalytic activity">
    <reaction evidence="5">
        <text>a 3-demethylubiquinone + S-adenosyl-L-methionine = a ubiquinone + S-adenosyl-L-homocysteine</text>
        <dbReference type="Rhea" id="RHEA:81215"/>
        <dbReference type="Rhea" id="RHEA-COMP:9565"/>
        <dbReference type="Rhea" id="RHEA-COMP:19654"/>
        <dbReference type="ChEBI" id="CHEBI:16389"/>
        <dbReference type="ChEBI" id="CHEBI:57856"/>
        <dbReference type="ChEBI" id="CHEBI:59789"/>
        <dbReference type="ChEBI" id="CHEBI:231825"/>
    </reaction>
</comment>
<evidence type="ECO:0000313" key="6">
    <source>
        <dbReference type="EMBL" id="KAK9861105.1"/>
    </source>
</evidence>
<dbReference type="CDD" id="cd02440">
    <property type="entry name" value="AdoMet_MTases"/>
    <property type="match status" value="1"/>
</dbReference>
<comment type="caution">
    <text evidence="6">The sequence shown here is derived from an EMBL/GenBank/DDBJ whole genome shotgun (WGS) entry which is preliminary data.</text>
</comment>
<dbReference type="PANTHER" id="PTHR43464:SF19">
    <property type="entry name" value="UBIQUINONE BIOSYNTHESIS O-METHYLTRANSFERASE, MITOCHONDRIAL"/>
    <property type="match status" value="1"/>
</dbReference>
<dbReference type="InterPro" id="IPR029063">
    <property type="entry name" value="SAM-dependent_MTases_sf"/>
</dbReference>
<sequence>MRAAKFASSKLHGVKLQRTFATGSSPLLPSDRSLAAERSDGLQQLQVESAEVQKFSQLAEDWWNPTGPFRPLHQLNPVRCKFIRAALCDQYRLNPAASRPLTDVTILDVGCGGGLLSESLARMGARVTGIDLSAASIDLARAHATMDPQIAKSVTYQAISTDGLAQQGRSFDVVIASEVIEHVDHPPAFCRSLADLTASSGTVILSTINRTVRAYALAIVAAERVLGILPRDTHDWSKFITPGQPPSRFRQGGTPYASGMSLDVASGRWGLSEDLAVNYIACFRAAARHAQASQPS</sequence>
<name>A0AAW1SVT3_9CHLO</name>
<evidence type="ECO:0000256" key="5">
    <source>
        <dbReference type="HAMAP-Rule" id="MF_03190"/>
    </source>
</evidence>
<keyword evidence="5" id="KW-0479">Metal-binding</keyword>
<dbReference type="Gene3D" id="3.40.50.150">
    <property type="entry name" value="Vaccinia Virus protein VP39"/>
    <property type="match status" value="1"/>
</dbReference>
<feature type="binding site" evidence="5">
    <location>
        <position position="131"/>
    </location>
    <ligand>
        <name>S-adenosyl-L-methionine</name>
        <dbReference type="ChEBI" id="CHEBI:59789"/>
    </ligand>
</feature>
<comment type="cofactor">
    <cofactor evidence="5">
        <name>Mg(2+)</name>
        <dbReference type="ChEBI" id="CHEBI:18420"/>
    </cofactor>
</comment>
<dbReference type="NCBIfam" id="TIGR01983">
    <property type="entry name" value="UbiG"/>
    <property type="match status" value="1"/>
</dbReference>
<dbReference type="GO" id="GO:0061542">
    <property type="term" value="F:3-demethylubiquinol 3-O-methyltransferase activity"/>
    <property type="evidence" value="ECO:0007669"/>
    <property type="project" value="UniProtKB-UniRule"/>
</dbReference>
<comment type="subunit">
    <text evidence="5">Component of a multi-subunit COQ enzyme complex.</text>
</comment>
<gene>
    <name evidence="5" type="primary">COQ3</name>
    <name evidence="6" type="ORF">WJX84_002414</name>
</gene>
<dbReference type="Proteomes" id="UP001485043">
    <property type="component" value="Unassembled WGS sequence"/>
</dbReference>
<dbReference type="GO" id="GO:0032259">
    <property type="term" value="P:methylation"/>
    <property type="evidence" value="ECO:0007669"/>
    <property type="project" value="UniProtKB-KW"/>
</dbReference>
<comment type="function">
    <text evidence="5">O-methyltransferase required for two non-consecutive steps during ubiquinone biosynthesis. Catalyzes the 2 O-methylation of 3,4-dihydroxy-5-(all-trans-polyprenyl)benzoic acid into 4-hydroxy-3-methoxy-5-(all-trans-polyprenyl)benzoic acid. Also catalyzes the last step of ubiquinone biosynthesis by mediating methylation of 3-demethylubiquinone into ubiquinone. Also able to mediate the methylation of 3-demethylubiquinol into ubiquinol.</text>
</comment>
<keyword evidence="5" id="KW-0472">Membrane</keyword>
<comment type="subcellular location">
    <subcellularLocation>
        <location evidence="5">Mitochondrion inner membrane</location>
        <topology evidence="5">Peripheral membrane protein</topology>
        <orientation evidence="5">Matrix side</orientation>
    </subcellularLocation>
</comment>
<feature type="binding site" evidence="5">
    <location>
        <position position="178"/>
    </location>
    <ligand>
        <name>Mg(2+)</name>
        <dbReference type="ChEBI" id="CHEBI:18420"/>
    </ligand>
</feature>
<comment type="catalytic activity">
    <reaction evidence="5">
        <text>a 3-demethylubiquinol + S-adenosyl-L-methionine = a ubiquinol + S-adenosyl-L-homocysteine + H(+)</text>
        <dbReference type="Rhea" id="RHEA:44380"/>
        <dbReference type="Rhea" id="RHEA-COMP:9566"/>
        <dbReference type="Rhea" id="RHEA-COMP:10914"/>
        <dbReference type="ChEBI" id="CHEBI:15378"/>
        <dbReference type="ChEBI" id="CHEBI:17976"/>
        <dbReference type="ChEBI" id="CHEBI:57856"/>
        <dbReference type="ChEBI" id="CHEBI:59789"/>
        <dbReference type="ChEBI" id="CHEBI:84422"/>
        <dbReference type="EC" id="2.1.1.64"/>
    </reaction>
</comment>
<evidence type="ECO:0000256" key="4">
    <source>
        <dbReference type="ARBA" id="ARBA00022691"/>
    </source>
</evidence>